<evidence type="ECO:0000313" key="2">
    <source>
        <dbReference type="Proteomes" id="UP000807504"/>
    </source>
</evidence>
<sequence>MKVAALVHSHSPAILQRPTSGRAPKLFELISLQVWSPWTGRMSDTEEPMDWEAVDSDEPMDWEEIPLPPQVSLPGRSFSPPTVVRPVVAKVTTPTPKEPINARTKKTVRRL</sequence>
<gene>
    <name evidence="1" type="ORF">HNY73_017476</name>
</gene>
<dbReference type="Proteomes" id="UP000807504">
    <property type="component" value="Unassembled WGS sequence"/>
</dbReference>
<evidence type="ECO:0000313" key="1">
    <source>
        <dbReference type="EMBL" id="KAF8769878.1"/>
    </source>
</evidence>
<dbReference type="AlphaFoldDB" id="A0A8T0EEL4"/>
<reference evidence="1" key="1">
    <citation type="journal article" date="2020" name="bioRxiv">
        <title>Chromosome-level reference genome of the European wasp spider Argiope bruennichi: a resource for studies on range expansion and evolutionary adaptation.</title>
        <authorList>
            <person name="Sheffer M.M."/>
            <person name="Hoppe A."/>
            <person name="Krehenwinkel H."/>
            <person name="Uhl G."/>
            <person name="Kuss A.W."/>
            <person name="Jensen L."/>
            <person name="Jensen C."/>
            <person name="Gillespie R.G."/>
            <person name="Hoff K.J."/>
            <person name="Prost S."/>
        </authorList>
    </citation>
    <scope>NUCLEOTIDE SEQUENCE</scope>
</reference>
<accession>A0A8T0EEL4</accession>
<proteinExistence type="predicted"/>
<dbReference type="EMBL" id="JABXBU010002228">
    <property type="protein sequence ID" value="KAF8769878.1"/>
    <property type="molecule type" value="Genomic_DNA"/>
</dbReference>
<name>A0A8T0EEL4_ARGBR</name>
<comment type="caution">
    <text evidence="1">The sequence shown here is derived from an EMBL/GenBank/DDBJ whole genome shotgun (WGS) entry which is preliminary data.</text>
</comment>
<reference evidence="1" key="2">
    <citation type="submission" date="2020-06" db="EMBL/GenBank/DDBJ databases">
        <authorList>
            <person name="Sheffer M."/>
        </authorList>
    </citation>
    <scope>NUCLEOTIDE SEQUENCE</scope>
</reference>
<keyword evidence="2" id="KW-1185">Reference proteome</keyword>
<protein>
    <submittedName>
        <fullName evidence="1">Uncharacterized protein</fullName>
    </submittedName>
</protein>
<organism evidence="1 2">
    <name type="scientific">Argiope bruennichi</name>
    <name type="common">Wasp spider</name>
    <name type="synonym">Aranea bruennichi</name>
    <dbReference type="NCBI Taxonomy" id="94029"/>
    <lineage>
        <taxon>Eukaryota</taxon>
        <taxon>Metazoa</taxon>
        <taxon>Ecdysozoa</taxon>
        <taxon>Arthropoda</taxon>
        <taxon>Chelicerata</taxon>
        <taxon>Arachnida</taxon>
        <taxon>Araneae</taxon>
        <taxon>Araneomorphae</taxon>
        <taxon>Entelegynae</taxon>
        <taxon>Araneoidea</taxon>
        <taxon>Araneidae</taxon>
        <taxon>Argiope</taxon>
    </lineage>
</organism>